<keyword evidence="1 7" id="KW-0723">Serine/threonine-protein kinase</keyword>
<dbReference type="Gene3D" id="1.10.510.10">
    <property type="entry name" value="Transferase(Phosphotransferase) domain 1"/>
    <property type="match status" value="1"/>
</dbReference>
<evidence type="ECO:0000313" key="8">
    <source>
        <dbReference type="Proteomes" id="UP000028582"/>
    </source>
</evidence>
<dbReference type="PANTHER" id="PTHR24345:SF91">
    <property type="entry name" value="SERINE_THREONINE-PROTEIN KINASE PLK4"/>
    <property type="match status" value="1"/>
</dbReference>
<dbReference type="GO" id="GO:0004674">
    <property type="term" value="F:protein serine/threonine kinase activity"/>
    <property type="evidence" value="ECO:0007669"/>
    <property type="project" value="UniProtKB-KW"/>
</dbReference>
<keyword evidence="2" id="KW-0808">Transferase</keyword>
<gene>
    <name evidence="7" type="ORF">F444_01985</name>
</gene>
<protein>
    <submittedName>
        <fullName evidence="7">Serine/threonine protein kinase</fullName>
    </submittedName>
</protein>
<accession>A0A081AYV9</accession>
<evidence type="ECO:0000256" key="5">
    <source>
        <dbReference type="ARBA" id="ARBA00022840"/>
    </source>
</evidence>
<organism evidence="7 8">
    <name type="scientific">Phytophthora nicotianae P1976</name>
    <dbReference type="NCBI Taxonomy" id="1317066"/>
    <lineage>
        <taxon>Eukaryota</taxon>
        <taxon>Sar</taxon>
        <taxon>Stramenopiles</taxon>
        <taxon>Oomycota</taxon>
        <taxon>Peronosporomycetes</taxon>
        <taxon>Peronosporales</taxon>
        <taxon>Peronosporaceae</taxon>
        <taxon>Phytophthora</taxon>
    </lineage>
</organism>
<evidence type="ECO:0000313" key="7">
    <source>
        <dbReference type="EMBL" id="ETO84070.1"/>
    </source>
</evidence>
<dbReference type="GO" id="GO:0005524">
    <property type="term" value="F:ATP binding"/>
    <property type="evidence" value="ECO:0007669"/>
    <property type="project" value="UniProtKB-KW"/>
</dbReference>
<proteinExistence type="predicted"/>
<dbReference type="PANTHER" id="PTHR24345">
    <property type="entry name" value="SERINE/THREONINE-PROTEIN KINASE PLK"/>
    <property type="match status" value="1"/>
</dbReference>
<keyword evidence="4 7" id="KW-0418">Kinase</keyword>
<comment type="caution">
    <text evidence="7">The sequence shown here is derived from an EMBL/GenBank/DDBJ whole genome shotgun (WGS) entry which is preliminary data.</text>
</comment>
<evidence type="ECO:0000256" key="1">
    <source>
        <dbReference type="ARBA" id="ARBA00022527"/>
    </source>
</evidence>
<sequence>MTLIHNRYRPVRQLAQTTYGSICLCTDEFLPPRRVVLKSVSLVHAINMLDLRSPELQQPDDPRQEKAFANLQRSNAAPHPNIVQYLDDFIEGQTLYFVLEYCAGGDLVSSVNCGQNRRLVCADALAVIKQIAAGVAYLHSHSVAHRDLSLENVMLSRGVCKVGDFGLSTRTDQPSFGRVGKAYYMAPEVVAARAVYDSKAADIWSLGIILFVLVTGSPLVSLAKEEDAAFRAFQKVGVREVLEAWHMEDLLEESAIQLLNGMLQCNPTKRLTIEQVLDHEAFEQRTAV</sequence>
<dbReference type="FunFam" id="1.10.510.10:FF:000753">
    <property type="entry name" value="CAMK/CAMKL protein kinase"/>
    <property type="match status" value="1"/>
</dbReference>
<dbReference type="OrthoDB" id="541276at2759"/>
<dbReference type="Proteomes" id="UP000028582">
    <property type="component" value="Unassembled WGS sequence"/>
</dbReference>
<evidence type="ECO:0000256" key="2">
    <source>
        <dbReference type="ARBA" id="ARBA00022679"/>
    </source>
</evidence>
<dbReference type="EMBL" id="ANJA01000367">
    <property type="protein sequence ID" value="ETO84070.1"/>
    <property type="molecule type" value="Genomic_DNA"/>
</dbReference>
<reference evidence="7 8" key="1">
    <citation type="submission" date="2013-11" db="EMBL/GenBank/DDBJ databases">
        <title>The Genome Sequence of Phytophthora parasitica P1976.</title>
        <authorList>
            <consortium name="The Broad Institute Genomics Platform"/>
            <person name="Russ C."/>
            <person name="Tyler B."/>
            <person name="Panabieres F."/>
            <person name="Shan W."/>
            <person name="Tripathy S."/>
            <person name="Grunwald N."/>
            <person name="Machado M."/>
            <person name="Johnson C.S."/>
            <person name="Walker B."/>
            <person name="Young S."/>
            <person name="Zeng Q."/>
            <person name="Gargeya S."/>
            <person name="Fitzgerald M."/>
            <person name="Haas B."/>
            <person name="Abouelleil A."/>
            <person name="Allen A.W."/>
            <person name="Alvarado L."/>
            <person name="Arachchi H.M."/>
            <person name="Berlin A.M."/>
            <person name="Chapman S.B."/>
            <person name="Gainer-Dewar J."/>
            <person name="Goldberg J."/>
            <person name="Griggs A."/>
            <person name="Gujja S."/>
            <person name="Hansen M."/>
            <person name="Howarth C."/>
            <person name="Imamovic A."/>
            <person name="Ireland A."/>
            <person name="Larimer J."/>
            <person name="McCowan C."/>
            <person name="Murphy C."/>
            <person name="Pearson M."/>
            <person name="Poon T.W."/>
            <person name="Priest M."/>
            <person name="Roberts A."/>
            <person name="Saif S."/>
            <person name="Shea T."/>
            <person name="Sisk P."/>
            <person name="Sykes S."/>
            <person name="Wortman J."/>
            <person name="Nusbaum C."/>
            <person name="Birren B."/>
        </authorList>
    </citation>
    <scope>NUCLEOTIDE SEQUENCE [LARGE SCALE GENOMIC DNA]</scope>
    <source>
        <strain evidence="7 8">P1976</strain>
    </source>
</reference>
<dbReference type="GO" id="GO:0005634">
    <property type="term" value="C:nucleus"/>
    <property type="evidence" value="ECO:0007669"/>
    <property type="project" value="TreeGrafter"/>
</dbReference>
<dbReference type="AlphaFoldDB" id="A0A081AYV9"/>
<name>A0A081AYV9_PHYNI</name>
<feature type="domain" description="Protein kinase" evidence="6">
    <location>
        <begin position="8"/>
        <end position="282"/>
    </location>
</feature>
<evidence type="ECO:0000256" key="4">
    <source>
        <dbReference type="ARBA" id="ARBA00022777"/>
    </source>
</evidence>
<dbReference type="InterPro" id="IPR011009">
    <property type="entry name" value="Kinase-like_dom_sf"/>
</dbReference>
<dbReference type="InterPro" id="IPR000719">
    <property type="entry name" value="Prot_kinase_dom"/>
</dbReference>
<dbReference type="Pfam" id="PF00069">
    <property type="entry name" value="Pkinase"/>
    <property type="match status" value="1"/>
</dbReference>
<dbReference type="PROSITE" id="PS50011">
    <property type="entry name" value="PROTEIN_KINASE_DOM"/>
    <property type="match status" value="1"/>
</dbReference>
<evidence type="ECO:0000259" key="6">
    <source>
        <dbReference type="PROSITE" id="PS50011"/>
    </source>
</evidence>
<keyword evidence="5" id="KW-0067">ATP-binding</keyword>
<evidence type="ECO:0000256" key="3">
    <source>
        <dbReference type="ARBA" id="ARBA00022741"/>
    </source>
</evidence>
<keyword evidence="3" id="KW-0547">Nucleotide-binding</keyword>
<dbReference type="SUPFAM" id="SSF56112">
    <property type="entry name" value="Protein kinase-like (PK-like)"/>
    <property type="match status" value="1"/>
</dbReference>